<dbReference type="SUPFAM" id="SSF55729">
    <property type="entry name" value="Acyl-CoA N-acyltransferases (Nat)"/>
    <property type="match status" value="1"/>
</dbReference>
<evidence type="ECO:0000256" key="5">
    <source>
        <dbReference type="ARBA" id="ARBA00023315"/>
    </source>
</evidence>
<dbReference type="PANTHER" id="PTHR37323:SF1">
    <property type="entry name" value="L-ORNITHINE N(ALPHA)-ACYLTRANSFERASE"/>
    <property type="match status" value="1"/>
</dbReference>
<evidence type="ECO:0000256" key="6">
    <source>
        <dbReference type="ARBA" id="ARBA00038095"/>
    </source>
</evidence>
<evidence type="ECO:0000313" key="11">
    <source>
        <dbReference type="EMBL" id="AFL75621.1"/>
    </source>
</evidence>
<dbReference type="KEGG" id="tvi:Thivi_3777"/>
<keyword evidence="2" id="KW-0444">Lipid biosynthesis</keyword>
<dbReference type="EC" id="2.3.2.30" evidence="7"/>
<dbReference type="Gene3D" id="3.40.630.30">
    <property type="match status" value="1"/>
</dbReference>
<reference evidence="11 12" key="1">
    <citation type="submission" date="2012-06" db="EMBL/GenBank/DDBJ databases">
        <title>Complete sequence of Thiocystis violascens DSM 198.</title>
        <authorList>
            <consortium name="US DOE Joint Genome Institute"/>
            <person name="Lucas S."/>
            <person name="Han J."/>
            <person name="Lapidus A."/>
            <person name="Cheng J.-F."/>
            <person name="Goodwin L."/>
            <person name="Pitluck S."/>
            <person name="Peters L."/>
            <person name="Ovchinnikova G."/>
            <person name="Teshima H."/>
            <person name="Detter J.C."/>
            <person name="Han C."/>
            <person name="Tapia R."/>
            <person name="Land M."/>
            <person name="Hauser L."/>
            <person name="Kyrpides N."/>
            <person name="Ivanova N."/>
            <person name="Pagani I."/>
            <person name="Vogl K."/>
            <person name="Liu Z."/>
            <person name="Frigaard N.-U."/>
            <person name="Bryant D."/>
            <person name="Woyke T."/>
        </authorList>
    </citation>
    <scope>NUCLEOTIDE SEQUENCE [LARGE SCALE GENOMIC DNA]</scope>
    <source>
        <strain evidence="12">ATCC 17096 / DSM 198 / 6111</strain>
    </source>
</reference>
<evidence type="ECO:0000256" key="9">
    <source>
        <dbReference type="ARBA" id="ARBA00045724"/>
    </source>
</evidence>
<sequence length="256" mass="27764">MVASASASASTAPRGERLFAELAASAQEVREAQSLRYRVFGEEMGAQLKGVAGLDSDEFDDHCQHLLVRDAQSGRVVGCTRLLSDAQAARLGRFYSEGEFELGSITRLKGRLLEVGRTCIAPEFRQGSAIAVLWSGLAGYITLHGFDYLFGCASVPLGDQDIQAAAIMNRLRRQAMSPESLRVTPRVTLLTAQVSEDILDAPLPALLRAYVRLGAKACGEPCRDPDFGVADVLMLLNVDELNPSYSRHFLERMTAG</sequence>
<evidence type="ECO:0000256" key="4">
    <source>
        <dbReference type="ARBA" id="ARBA00023098"/>
    </source>
</evidence>
<protein>
    <recommendedName>
        <fullName evidence="8">L-ornithine N(alpha)-acyltransferase</fullName>
        <ecNumber evidence="7">2.3.2.30</ecNumber>
    </recommendedName>
</protein>
<dbReference type="EMBL" id="CP003154">
    <property type="protein sequence ID" value="AFL75621.1"/>
    <property type="molecule type" value="Genomic_DNA"/>
</dbReference>
<evidence type="ECO:0000256" key="8">
    <source>
        <dbReference type="ARBA" id="ARBA00039866"/>
    </source>
</evidence>
<evidence type="ECO:0000256" key="3">
    <source>
        <dbReference type="ARBA" id="ARBA00022679"/>
    </source>
</evidence>
<keyword evidence="4" id="KW-0443">Lipid metabolism</keyword>
<gene>
    <name evidence="11" type="ordered locus">Thivi_3777</name>
</gene>
<dbReference type="RefSeq" id="WP_014780012.1">
    <property type="nucleotide sequence ID" value="NC_018012.1"/>
</dbReference>
<evidence type="ECO:0000313" key="12">
    <source>
        <dbReference type="Proteomes" id="UP000006062"/>
    </source>
</evidence>
<dbReference type="eggNOG" id="COG3176">
    <property type="taxonomic scope" value="Bacteria"/>
</dbReference>
<dbReference type="InterPro" id="IPR016181">
    <property type="entry name" value="Acyl_CoA_acyltransferase"/>
</dbReference>
<comment type="function">
    <text evidence="9">Catalyzes the first step in the biosynthesis of ornithine lipids, which are phosphorus-free membrane lipids. Catalyzes the 3-hydroxyacyl-acyl carrier protein-dependent acylation of ornithine to form lyso-ornithine lipid (LOL).</text>
</comment>
<dbReference type="Proteomes" id="UP000006062">
    <property type="component" value="Chromosome"/>
</dbReference>
<dbReference type="PANTHER" id="PTHR37323">
    <property type="entry name" value="GCN5-RELATED N-ACETYLTRANSFERASE"/>
    <property type="match status" value="1"/>
</dbReference>
<evidence type="ECO:0000256" key="1">
    <source>
        <dbReference type="ARBA" id="ARBA00005189"/>
    </source>
</evidence>
<comment type="catalytic activity">
    <reaction evidence="10">
        <text>a (3R)-hydroxyacyl-[ACP] + L-ornithine = a lyso-ornithine lipid + holo-[ACP] + H(+)</text>
        <dbReference type="Rhea" id="RHEA:20633"/>
        <dbReference type="Rhea" id="RHEA-COMP:9685"/>
        <dbReference type="Rhea" id="RHEA-COMP:9945"/>
        <dbReference type="ChEBI" id="CHEBI:15378"/>
        <dbReference type="ChEBI" id="CHEBI:46911"/>
        <dbReference type="ChEBI" id="CHEBI:64479"/>
        <dbReference type="ChEBI" id="CHEBI:78827"/>
        <dbReference type="ChEBI" id="CHEBI:138482"/>
        <dbReference type="EC" id="2.3.2.30"/>
    </reaction>
    <physiologicalReaction direction="left-to-right" evidence="10">
        <dbReference type="Rhea" id="RHEA:20634"/>
    </physiologicalReaction>
</comment>
<evidence type="ECO:0000256" key="7">
    <source>
        <dbReference type="ARBA" id="ARBA00039058"/>
    </source>
</evidence>
<dbReference type="AlphaFoldDB" id="I3YF53"/>
<name>I3YF53_THIV6</name>
<evidence type="ECO:0000256" key="10">
    <source>
        <dbReference type="ARBA" id="ARBA00047785"/>
    </source>
</evidence>
<dbReference type="OrthoDB" id="9787072at2"/>
<keyword evidence="5" id="KW-0012">Acyltransferase</keyword>
<dbReference type="HOGENOM" id="CLU_058962_0_0_6"/>
<evidence type="ECO:0000256" key="2">
    <source>
        <dbReference type="ARBA" id="ARBA00022516"/>
    </source>
</evidence>
<proteinExistence type="inferred from homology"/>
<dbReference type="STRING" id="765911.Thivi_3777"/>
<comment type="similarity">
    <text evidence="6">Belongs to the acetyltransferase family. OlsB subfamily.</text>
</comment>
<dbReference type="GO" id="GO:0043810">
    <property type="term" value="F:ornithine-acyl [acyl carrier protein] N-acyltransferase activity"/>
    <property type="evidence" value="ECO:0007669"/>
    <property type="project" value="UniProtKB-EC"/>
</dbReference>
<keyword evidence="12" id="KW-1185">Reference proteome</keyword>
<dbReference type="InterPro" id="IPR052351">
    <property type="entry name" value="Ornithine_N-alpha-AT"/>
</dbReference>
<comment type="pathway">
    <text evidence="1">Lipid metabolism.</text>
</comment>
<organism evidence="11 12">
    <name type="scientific">Thiocystis violascens (strain ATCC 17096 / DSM 198 / 6111)</name>
    <name type="common">Chromatium violascens</name>
    <dbReference type="NCBI Taxonomy" id="765911"/>
    <lineage>
        <taxon>Bacteria</taxon>
        <taxon>Pseudomonadati</taxon>
        <taxon>Pseudomonadota</taxon>
        <taxon>Gammaproteobacteria</taxon>
        <taxon>Chromatiales</taxon>
        <taxon>Chromatiaceae</taxon>
        <taxon>Thiocystis</taxon>
    </lineage>
</organism>
<keyword evidence="3" id="KW-0808">Transferase</keyword>
<dbReference type="Pfam" id="PF13444">
    <property type="entry name" value="Acetyltransf_5"/>
    <property type="match status" value="1"/>
</dbReference>
<dbReference type="GO" id="GO:0006629">
    <property type="term" value="P:lipid metabolic process"/>
    <property type="evidence" value="ECO:0007669"/>
    <property type="project" value="UniProtKB-KW"/>
</dbReference>
<accession>I3YF53</accession>